<evidence type="ECO:0000313" key="2">
    <source>
        <dbReference type="Proteomes" id="UP001295684"/>
    </source>
</evidence>
<protein>
    <submittedName>
        <fullName evidence="1">Uncharacterized protein</fullName>
    </submittedName>
</protein>
<keyword evidence="2" id="KW-1185">Reference proteome</keyword>
<evidence type="ECO:0000313" key="1">
    <source>
        <dbReference type="EMBL" id="CAI2377730.1"/>
    </source>
</evidence>
<dbReference type="AlphaFoldDB" id="A0AAD1XRP8"/>
<name>A0AAD1XRP8_EUPCR</name>
<gene>
    <name evidence="1" type="ORF">ECRASSUSDP1_LOCUS19119</name>
</gene>
<proteinExistence type="predicted"/>
<comment type="caution">
    <text evidence="1">The sequence shown here is derived from an EMBL/GenBank/DDBJ whole genome shotgun (WGS) entry which is preliminary data.</text>
</comment>
<dbReference type="Proteomes" id="UP001295684">
    <property type="component" value="Unassembled WGS sequence"/>
</dbReference>
<accession>A0AAD1XRP8</accession>
<sequence length="278" mass="33001">MFAKGSLLRVMRPVGLPLYRLRRLPYQYSRSFFCSKTSEFYEFDKFDIIPKYQYTEKDIAPEGEEDILQDLQRQKLPLYQCIVVEIVNYLKKDEFFSEFAPFVNDNDIFIKLLCLHISMVTNSLIYGSLDPESDIKGLAKLKLHYELRKGTFIMNSCRYPQPFMSYLYDQFHSHLPEELFYDDFVDFMKSRYKPINTFVQACTQKKFPDEKISRGLCKIIDSELFQEDHPLIGKLTLYTQAHFQYLQSLSINDIIFHKIYWGLKKVYKLDISSGEEEG</sequence>
<dbReference type="EMBL" id="CAMPGE010019392">
    <property type="protein sequence ID" value="CAI2377730.1"/>
    <property type="molecule type" value="Genomic_DNA"/>
</dbReference>
<organism evidence="1 2">
    <name type="scientific">Euplotes crassus</name>
    <dbReference type="NCBI Taxonomy" id="5936"/>
    <lineage>
        <taxon>Eukaryota</taxon>
        <taxon>Sar</taxon>
        <taxon>Alveolata</taxon>
        <taxon>Ciliophora</taxon>
        <taxon>Intramacronucleata</taxon>
        <taxon>Spirotrichea</taxon>
        <taxon>Hypotrichia</taxon>
        <taxon>Euplotida</taxon>
        <taxon>Euplotidae</taxon>
        <taxon>Moneuplotes</taxon>
    </lineage>
</organism>
<reference evidence="1" key="1">
    <citation type="submission" date="2023-07" db="EMBL/GenBank/DDBJ databases">
        <authorList>
            <consortium name="AG Swart"/>
            <person name="Singh M."/>
            <person name="Singh A."/>
            <person name="Seah K."/>
            <person name="Emmerich C."/>
        </authorList>
    </citation>
    <scope>NUCLEOTIDE SEQUENCE</scope>
    <source>
        <strain evidence="1">DP1</strain>
    </source>
</reference>